<dbReference type="InterPro" id="IPR014719">
    <property type="entry name" value="Ribosomal_bL12_C/ClpS-like"/>
</dbReference>
<dbReference type="Pfam" id="PF02617">
    <property type="entry name" value="ClpS"/>
    <property type="match status" value="1"/>
</dbReference>
<dbReference type="GO" id="GO:0030163">
    <property type="term" value="P:protein catabolic process"/>
    <property type="evidence" value="ECO:0007669"/>
    <property type="project" value="InterPro"/>
</dbReference>
<dbReference type="FunFam" id="3.30.1390.10:FF:000002">
    <property type="entry name" value="ATP-dependent Clp protease adapter protein ClpS"/>
    <property type="match status" value="1"/>
</dbReference>
<accession>A0A6S6RSA4</accession>
<organism evidence="3">
    <name type="scientific">uncultured Sulfurovum sp</name>
    <dbReference type="NCBI Taxonomy" id="269237"/>
    <lineage>
        <taxon>Bacteria</taxon>
        <taxon>Pseudomonadati</taxon>
        <taxon>Campylobacterota</taxon>
        <taxon>Epsilonproteobacteria</taxon>
        <taxon>Campylobacterales</taxon>
        <taxon>Sulfurovaceae</taxon>
        <taxon>Sulfurovum</taxon>
        <taxon>environmental samples</taxon>
    </lineage>
</organism>
<dbReference type="HAMAP" id="MF_00302">
    <property type="entry name" value="ClpS"/>
    <property type="match status" value="1"/>
</dbReference>
<gene>
    <name evidence="1" type="primary">clpS</name>
    <name evidence="3" type="ORF">HELGO_WM2376</name>
</gene>
<protein>
    <recommendedName>
        <fullName evidence="1">ATP-dependent Clp protease adapter protein ClpS</fullName>
    </recommendedName>
</protein>
<dbReference type="SUPFAM" id="SSF54736">
    <property type="entry name" value="ClpS-like"/>
    <property type="match status" value="1"/>
</dbReference>
<comment type="similarity">
    <text evidence="1">Belongs to the ClpS family.</text>
</comment>
<feature type="domain" description="Adaptor protein ClpS core" evidence="2">
    <location>
        <begin position="16"/>
        <end position="94"/>
    </location>
</feature>
<evidence type="ECO:0000259" key="2">
    <source>
        <dbReference type="Pfam" id="PF02617"/>
    </source>
</evidence>
<dbReference type="PANTHER" id="PTHR33473">
    <property type="entry name" value="ATP-DEPENDENT CLP PROTEASE ADAPTER PROTEIN CLPS1, CHLOROPLASTIC"/>
    <property type="match status" value="1"/>
</dbReference>
<dbReference type="EMBL" id="CACVAP010000011">
    <property type="protein sequence ID" value="CAA6798925.1"/>
    <property type="molecule type" value="Genomic_DNA"/>
</dbReference>
<evidence type="ECO:0000256" key="1">
    <source>
        <dbReference type="HAMAP-Rule" id="MF_00302"/>
    </source>
</evidence>
<dbReference type="GO" id="GO:0008233">
    <property type="term" value="F:peptidase activity"/>
    <property type="evidence" value="ECO:0007669"/>
    <property type="project" value="UniProtKB-KW"/>
</dbReference>
<reference evidence="3" key="1">
    <citation type="submission" date="2020-01" db="EMBL/GenBank/DDBJ databases">
        <authorList>
            <person name="Meier V. D."/>
            <person name="Meier V D."/>
        </authorList>
    </citation>
    <scope>NUCLEOTIDE SEQUENCE</scope>
    <source>
        <strain evidence="3">HLG_WM_MAG_06</strain>
    </source>
</reference>
<dbReference type="InterPro" id="IPR003769">
    <property type="entry name" value="ClpS_core"/>
</dbReference>
<keyword evidence="3" id="KW-0378">Hydrolase</keyword>
<dbReference type="Gene3D" id="3.30.1390.10">
    <property type="match status" value="1"/>
</dbReference>
<keyword evidence="3" id="KW-0645">Protease</keyword>
<proteinExistence type="inferred from homology"/>
<dbReference type="PANTHER" id="PTHR33473:SF19">
    <property type="entry name" value="ATP-DEPENDENT CLP PROTEASE ADAPTER PROTEIN CLPS"/>
    <property type="match status" value="1"/>
</dbReference>
<sequence length="98" mass="11134">MPNIEEELETKLALDEPTQYKVLLHNDDYTSMEFVVEVLMHVFHKSVHDSEKIMLEIHQAGKGVCGIFSHQIAETKVHQVKSLAKSNGFPLLATMEEV</sequence>
<dbReference type="GO" id="GO:0006508">
    <property type="term" value="P:proteolysis"/>
    <property type="evidence" value="ECO:0007669"/>
    <property type="project" value="UniProtKB-UniRule"/>
</dbReference>
<name>A0A6S6RSA4_9BACT</name>
<dbReference type="InterPro" id="IPR022935">
    <property type="entry name" value="ClpS"/>
</dbReference>
<dbReference type="AlphaFoldDB" id="A0A6S6RSA4"/>
<comment type="function">
    <text evidence="1">Involved in the modulation of the specificity of the ClpAP-mediated ATP-dependent protein degradation.</text>
</comment>
<evidence type="ECO:0000313" key="3">
    <source>
        <dbReference type="EMBL" id="CAA6798925.1"/>
    </source>
</evidence>
<comment type="subunit">
    <text evidence="1">Binds to the N-terminal domain of the chaperone ClpA.</text>
</comment>